<dbReference type="SUPFAM" id="SSF53335">
    <property type="entry name" value="S-adenosyl-L-methionine-dependent methyltransferases"/>
    <property type="match status" value="1"/>
</dbReference>
<accession>A0AA38RG52</accession>
<name>A0AA38RG52_9PEZI</name>
<feature type="domain" description="Methyltransferase" evidence="1">
    <location>
        <begin position="50"/>
        <end position="147"/>
    </location>
</feature>
<evidence type="ECO:0000259" key="1">
    <source>
        <dbReference type="Pfam" id="PF13649"/>
    </source>
</evidence>
<dbReference type="GO" id="GO:0032259">
    <property type="term" value="P:methylation"/>
    <property type="evidence" value="ECO:0007669"/>
    <property type="project" value="UniProtKB-KW"/>
</dbReference>
<dbReference type="AlphaFoldDB" id="A0AA38RG52"/>
<evidence type="ECO:0000313" key="3">
    <source>
        <dbReference type="Proteomes" id="UP001174694"/>
    </source>
</evidence>
<reference evidence="2" key="1">
    <citation type="submission" date="2022-07" db="EMBL/GenBank/DDBJ databases">
        <title>Fungi with potential for degradation of polypropylene.</title>
        <authorList>
            <person name="Gostincar C."/>
        </authorList>
    </citation>
    <scope>NUCLEOTIDE SEQUENCE</scope>
    <source>
        <strain evidence="2">EXF-13308</strain>
    </source>
</reference>
<dbReference type="EMBL" id="JANBVO010000015">
    <property type="protein sequence ID" value="KAJ9145127.1"/>
    <property type="molecule type" value="Genomic_DNA"/>
</dbReference>
<dbReference type="Pfam" id="PF13649">
    <property type="entry name" value="Methyltransf_25"/>
    <property type="match status" value="1"/>
</dbReference>
<keyword evidence="2" id="KW-0808">Transferase</keyword>
<keyword evidence="2" id="KW-0489">Methyltransferase</keyword>
<sequence>MASQALRAPKELVAFLLNAPRYSNLDHNLAAIEHRQNLIKLWGIPPGARVLEIGCGQGDCTVPLADAVGPSGRVVALDPAPPDYGTPPVGDAHAHIKASPVGPQIEFVRAGATAYLQSTTQTFDFIVLAHCVWYFSEPAGLREILTVAAAGARSATVLIAEYSLAASRPAAVPHVLATLATSALESFRDESSWRNVRCPLSPVQITAVAAAAGWELHGQETIPSPVGDQSGRRETIMILERPMFVADVDALEVSEKTKSMLLGMRDALAASVKMLAGQMDSVVDMDVWAGRFVLKGGNE</sequence>
<dbReference type="InterPro" id="IPR041698">
    <property type="entry name" value="Methyltransf_25"/>
</dbReference>
<gene>
    <name evidence="2" type="ORF">NKR23_g5627</name>
</gene>
<dbReference type="InterPro" id="IPR029063">
    <property type="entry name" value="SAM-dependent_MTases_sf"/>
</dbReference>
<proteinExistence type="predicted"/>
<dbReference type="CDD" id="cd02440">
    <property type="entry name" value="AdoMet_MTases"/>
    <property type="match status" value="1"/>
</dbReference>
<organism evidence="2 3">
    <name type="scientific">Pleurostoma richardsiae</name>
    <dbReference type="NCBI Taxonomy" id="41990"/>
    <lineage>
        <taxon>Eukaryota</taxon>
        <taxon>Fungi</taxon>
        <taxon>Dikarya</taxon>
        <taxon>Ascomycota</taxon>
        <taxon>Pezizomycotina</taxon>
        <taxon>Sordariomycetes</taxon>
        <taxon>Sordariomycetidae</taxon>
        <taxon>Calosphaeriales</taxon>
        <taxon>Pleurostomataceae</taxon>
        <taxon>Pleurostoma</taxon>
    </lineage>
</organism>
<dbReference type="Gene3D" id="3.40.50.150">
    <property type="entry name" value="Vaccinia Virus protein VP39"/>
    <property type="match status" value="1"/>
</dbReference>
<dbReference type="Proteomes" id="UP001174694">
    <property type="component" value="Unassembled WGS sequence"/>
</dbReference>
<keyword evidence="3" id="KW-1185">Reference proteome</keyword>
<dbReference type="GO" id="GO:0008168">
    <property type="term" value="F:methyltransferase activity"/>
    <property type="evidence" value="ECO:0007669"/>
    <property type="project" value="UniProtKB-KW"/>
</dbReference>
<evidence type="ECO:0000313" key="2">
    <source>
        <dbReference type="EMBL" id="KAJ9145127.1"/>
    </source>
</evidence>
<protein>
    <submittedName>
        <fullName evidence="2">S-adenosyl-L-methionine-dependent methyltransferase</fullName>
    </submittedName>
</protein>
<comment type="caution">
    <text evidence="2">The sequence shown here is derived from an EMBL/GenBank/DDBJ whole genome shotgun (WGS) entry which is preliminary data.</text>
</comment>